<keyword evidence="5" id="KW-1185">Reference proteome</keyword>
<keyword evidence="2" id="KW-0342">GTP-binding</keyword>
<evidence type="ECO:0000256" key="1">
    <source>
        <dbReference type="ARBA" id="ARBA00022741"/>
    </source>
</evidence>
<evidence type="ECO:0000259" key="3">
    <source>
        <dbReference type="SMART" id="SM00889"/>
    </source>
</evidence>
<keyword evidence="4" id="KW-0648">Protein biosynthesis</keyword>
<protein>
    <submittedName>
        <fullName evidence="4">Elongation factor G</fullName>
    </submittedName>
</protein>
<dbReference type="InterPro" id="IPR005517">
    <property type="entry name" value="Transl_elong_EFG/EF2_IV"/>
</dbReference>
<proteinExistence type="predicted"/>
<dbReference type="EMBL" id="CP042997">
    <property type="protein sequence ID" value="QEH35091.1"/>
    <property type="molecule type" value="Genomic_DNA"/>
</dbReference>
<feature type="domain" description="Translation elongation factor EFG/EF2" evidence="3">
    <location>
        <begin position="5"/>
        <end position="117"/>
    </location>
</feature>
<name>A0A5B9W4Y8_9BACT</name>
<dbReference type="GO" id="GO:0003746">
    <property type="term" value="F:translation elongation factor activity"/>
    <property type="evidence" value="ECO:0007669"/>
    <property type="project" value="UniProtKB-KW"/>
</dbReference>
<dbReference type="Gene3D" id="3.30.230.10">
    <property type="match status" value="1"/>
</dbReference>
<gene>
    <name evidence="4" type="ORF">OJF2_36360</name>
</gene>
<evidence type="ECO:0000313" key="5">
    <source>
        <dbReference type="Proteomes" id="UP000324233"/>
    </source>
</evidence>
<accession>A0A5B9W4Y8</accession>
<evidence type="ECO:0000256" key="2">
    <source>
        <dbReference type="ARBA" id="ARBA00023134"/>
    </source>
</evidence>
<dbReference type="InterPro" id="IPR014721">
    <property type="entry name" value="Ribsml_uS5_D2-typ_fold_subgr"/>
</dbReference>
<keyword evidence="4" id="KW-0251">Elongation factor</keyword>
<dbReference type="InterPro" id="IPR020568">
    <property type="entry name" value="Ribosomal_Su5_D2-typ_SF"/>
</dbReference>
<dbReference type="Pfam" id="PF03764">
    <property type="entry name" value="EFG_IV"/>
    <property type="match status" value="1"/>
</dbReference>
<dbReference type="SMART" id="SM00889">
    <property type="entry name" value="EFG_IV"/>
    <property type="match status" value="1"/>
</dbReference>
<dbReference type="AlphaFoldDB" id="A0A5B9W4Y8"/>
<dbReference type="Proteomes" id="UP000324233">
    <property type="component" value="Chromosome"/>
</dbReference>
<reference evidence="4 5" key="1">
    <citation type="submission" date="2019-08" db="EMBL/GenBank/DDBJ databases">
        <title>Deep-cultivation of Planctomycetes and their phenomic and genomic characterization uncovers novel biology.</title>
        <authorList>
            <person name="Wiegand S."/>
            <person name="Jogler M."/>
            <person name="Boedeker C."/>
            <person name="Pinto D."/>
            <person name="Vollmers J."/>
            <person name="Rivas-Marin E."/>
            <person name="Kohn T."/>
            <person name="Peeters S.H."/>
            <person name="Heuer A."/>
            <person name="Rast P."/>
            <person name="Oberbeckmann S."/>
            <person name="Bunk B."/>
            <person name="Jeske O."/>
            <person name="Meyerdierks A."/>
            <person name="Storesund J.E."/>
            <person name="Kallscheuer N."/>
            <person name="Luecker S."/>
            <person name="Lage O.M."/>
            <person name="Pohl T."/>
            <person name="Merkel B.J."/>
            <person name="Hornburger P."/>
            <person name="Mueller R.-W."/>
            <person name="Bruemmer F."/>
            <person name="Labrenz M."/>
            <person name="Spormann A.M."/>
            <person name="Op den Camp H."/>
            <person name="Overmann J."/>
            <person name="Amann R."/>
            <person name="Jetten M.S.M."/>
            <person name="Mascher T."/>
            <person name="Medema M.H."/>
            <person name="Devos D.P."/>
            <person name="Kaster A.-K."/>
            <person name="Ovreas L."/>
            <person name="Rohde M."/>
            <person name="Galperin M.Y."/>
            <person name="Jogler C."/>
        </authorList>
    </citation>
    <scope>NUCLEOTIDE SEQUENCE [LARGE SCALE GENOMIC DNA]</scope>
    <source>
        <strain evidence="4 5">OJF2</strain>
    </source>
</reference>
<evidence type="ECO:0000313" key="4">
    <source>
        <dbReference type="EMBL" id="QEH35091.1"/>
    </source>
</evidence>
<dbReference type="KEGG" id="agv:OJF2_36360"/>
<sequence>MALWTVDREFDQPIRHACLTASGGSYVAVFTLRLAPDLDDAAVRFVNAVEDPEVGHWALHIEEGVRAYVETRAAAGFPVGYLRVTLVEITLHPVDSQPYRFREAAVMAMTQAFEAVGVELS</sequence>
<organism evidence="4 5">
    <name type="scientific">Aquisphaera giovannonii</name>
    <dbReference type="NCBI Taxonomy" id="406548"/>
    <lineage>
        <taxon>Bacteria</taxon>
        <taxon>Pseudomonadati</taxon>
        <taxon>Planctomycetota</taxon>
        <taxon>Planctomycetia</taxon>
        <taxon>Isosphaerales</taxon>
        <taxon>Isosphaeraceae</taxon>
        <taxon>Aquisphaera</taxon>
    </lineage>
</organism>
<dbReference type="GO" id="GO:0005525">
    <property type="term" value="F:GTP binding"/>
    <property type="evidence" value="ECO:0007669"/>
    <property type="project" value="UniProtKB-KW"/>
</dbReference>
<keyword evidence="1" id="KW-0547">Nucleotide-binding</keyword>
<dbReference type="SUPFAM" id="SSF54211">
    <property type="entry name" value="Ribosomal protein S5 domain 2-like"/>
    <property type="match status" value="1"/>
</dbReference>